<evidence type="ECO:0000256" key="3">
    <source>
        <dbReference type="ARBA" id="ARBA00023163"/>
    </source>
</evidence>
<feature type="compositionally biased region" description="Basic residues" evidence="5">
    <location>
        <begin position="7"/>
        <end position="16"/>
    </location>
</feature>
<dbReference type="GO" id="GO:0000976">
    <property type="term" value="F:transcription cis-regulatory region binding"/>
    <property type="evidence" value="ECO:0007669"/>
    <property type="project" value="TreeGrafter"/>
</dbReference>
<evidence type="ECO:0000256" key="5">
    <source>
        <dbReference type="SAM" id="MobiDB-lite"/>
    </source>
</evidence>
<comment type="caution">
    <text evidence="7">The sequence shown here is derived from an EMBL/GenBank/DDBJ whole genome shotgun (WGS) entry which is preliminary data.</text>
</comment>
<name>A0A4Q7NEC2_9BURK</name>
<dbReference type="PANTHER" id="PTHR30055:SF234">
    <property type="entry name" value="HTH-TYPE TRANSCRIPTIONAL REGULATOR BETI"/>
    <property type="match status" value="1"/>
</dbReference>
<reference evidence="7 8" key="1">
    <citation type="submission" date="2019-02" db="EMBL/GenBank/DDBJ databases">
        <title>Genomic Encyclopedia of Type Strains, Phase IV (KMG-IV): sequencing the most valuable type-strain genomes for metagenomic binning, comparative biology and taxonomic classification.</title>
        <authorList>
            <person name="Goeker M."/>
        </authorList>
    </citation>
    <scope>NUCLEOTIDE SEQUENCE [LARGE SCALE GENOMIC DNA]</scope>
    <source>
        <strain evidence="7 8">K24</strain>
    </source>
</reference>
<dbReference type="PANTHER" id="PTHR30055">
    <property type="entry name" value="HTH-TYPE TRANSCRIPTIONAL REGULATOR RUTR"/>
    <property type="match status" value="1"/>
</dbReference>
<protein>
    <submittedName>
        <fullName evidence="7">TetR family transcriptional regulator</fullName>
    </submittedName>
</protein>
<keyword evidence="1" id="KW-0805">Transcription regulation</keyword>
<feature type="domain" description="HTH tetR-type" evidence="6">
    <location>
        <begin position="24"/>
        <end position="84"/>
    </location>
</feature>
<evidence type="ECO:0000256" key="2">
    <source>
        <dbReference type="ARBA" id="ARBA00023125"/>
    </source>
</evidence>
<dbReference type="AlphaFoldDB" id="A0A4Q7NEC2"/>
<dbReference type="PROSITE" id="PS50977">
    <property type="entry name" value="HTH_TETR_2"/>
    <property type="match status" value="1"/>
</dbReference>
<sequence>MPDPSPRKKPRIKRSAGHPTERTMVGKAAIIDAAIALMKTKTPQELSVLEIATAAGVDPALIRYYFTNKQGLMRAAATHIMDQLQARSQVMLGRDAPLEERIRKRLVLLIEALKDNPRFLQLVLNEIYSHADTPERIDTLQGVAARGLALSEALLVPRDGDPDLEAIDPRFLHVAFLGLCTFFVDAQPMLRILFSDEQDDPDLTGRYLDFATRLIMHGIVK</sequence>
<dbReference type="SUPFAM" id="SSF46689">
    <property type="entry name" value="Homeodomain-like"/>
    <property type="match status" value="1"/>
</dbReference>
<evidence type="ECO:0000256" key="1">
    <source>
        <dbReference type="ARBA" id="ARBA00023015"/>
    </source>
</evidence>
<feature type="DNA-binding region" description="H-T-H motif" evidence="4">
    <location>
        <begin position="47"/>
        <end position="66"/>
    </location>
</feature>
<evidence type="ECO:0000313" key="7">
    <source>
        <dbReference type="EMBL" id="RZS81376.1"/>
    </source>
</evidence>
<dbReference type="InterPro" id="IPR041474">
    <property type="entry name" value="NicS_C"/>
</dbReference>
<dbReference type="InterPro" id="IPR009057">
    <property type="entry name" value="Homeodomain-like_sf"/>
</dbReference>
<dbReference type="Proteomes" id="UP000292445">
    <property type="component" value="Unassembled WGS sequence"/>
</dbReference>
<feature type="region of interest" description="Disordered" evidence="5">
    <location>
        <begin position="1"/>
        <end position="20"/>
    </location>
</feature>
<organism evidence="7 8">
    <name type="scientific">Pigmentiphaga kullae</name>
    <dbReference type="NCBI Taxonomy" id="151784"/>
    <lineage>
        <taxon>Bacteria</taxon>
        <taxon>Pseudomonadati</taxon>
        <taxon>Pseudomonadota</taxon>
        <taxon>Betaproteobacteria</taxon>
        <taxon>Burkholderiales</taxon>
        <taxon>Alcaligenaceae</taxon>
        <taxon>Pigmentiphaga</taxon>
    </lineage>
</organism>
<gene>
    <name evidence="7" type="ORF">EV675_3999</name>
</gene>
<dbReference type="SUPFAM" id="SSF48498">
    <property type="entry name" value="Tetracyclin repressor-like, C-terminal domain"/>
    <property type="match status" value="1"/>
</dbReference>
<evidence type="ECO:0000256" key="4">
    <source>
        <dbReference type="PROSITE-ProRule" id="PRU00335"/>
    </source>
</evidence>
<evidence type="ECO:0000313" key="8">
    <source>
        <dbReference type="Proteomes" id="UP000292445"/>
    </source>
</evidence>
<keyword evidence="8" id="KW-1185">Reference proteome</keyword>
<dbReference type="OrthoDB" id="8961953at2"/>
<proteinExistence type="predicted"/>
<dbReference type="Pfam" id="PF00440">
    <property type="entry name" value="TetR_N"/>
    <property type="match status" value="1"/>
</dbReference>
<dbReference type="EMBL" id="SGXC01000002">
    <property type="protein sequence ID" value="RZS81376.1"/>
    <property type="molecule type" value="Genomic_DNA"/>
</dbReference>
<evidence type="ECO:0000259" key="6">
    <source>
        <dbReference type="PROSITE" id="PS50977"/>
    </source>
</evidence>
<dbReference type="Gene3D" id="1.10.357.10">
    <property type="entry name" value="Tetracycline Repressor, domain 2"/>
    <property type="match status" value="1"/>
</dbReference>
<dbReference type="InterPro" id="IPR050109">
    <property type="entry name" value="HTH-type_TetR-like_transc_reg"/>
</dbReference>
<dbReference type="GO" id="GO:0003700">
    <property type="term" value="F:DNA-binding transcription factor activity"/>
    <property type="evidence" value="ECO:0007669"/>
    <property type="project" value="TreeGrafter"/>
</dbReference>
<dbReference type="Pfam" id="PF17938">
    <property type="entry name" value="TetR_C_29"/>
    <property type="match status" value="1"/>
</dbReference>
<accession>A0A4Q7NEC2</accession>
<keyword evidence="3" id="KW-0804">Transcription</keyword>
<dbReference type="InterPro" id="IPR036271">
    <property type="entry name" value="Tet_transcr_reg_TetR-rel_C_sf"/>
</dbReference>
<dbReference type="InterPro" id="IPR001647">
    <property type="entry name" value="HTH_TetR"/>
</dbReference>
<keyword evidence="2 4" id="KW-0238">DNA-binding</keyword>